<accession>A0AA88E744</accession>
<dbReference type="InterPro" id="IPR036410">
    <property type="entry name" value="HSP_DnaJ_Cys-rich_dom_sf"/>
</dbReference>
<proteinExistence type="predicted"/>
<dbReference type="EMBL" id="BTGU01000752">
    <property type="protein sequence ID" value="GMN69026.1"/>
    <property type="molecule type" value="Genomic_DNA"/>
</dbReference>
<evidence type="ECO:0000313" key="2">
    <source>
        <dbReference type="EMBL" id="GMN69026.1"/>
    </source>
</evidence>
<dbReference type="Gramene" id="FCD_00034392-RA">
    <property type="protein sequence ID" value="FCD_00034392-RA:cds"/>
    <property type="gene ID" value="FCD_00034392"/>
</dbReference>
<evidence type="ECO:0000313" key="1">
    <source>
        <dbReference type="EMBL" id="GMN66239.1"/>
    </source>
</evidence>
<comment type="caution">
    <text evidence="2">The sequence shown here is derived from an EMBL/GenBank/DDBJ whole genome shotgun (WGS) entry which is preliminary data.</text>
</comment>
<dbReference type="EMBL" id="BTGU01000303">
    <property type="protein sequence ID" value="GMN66239.1"/>
    <property type="molecule type" value="Genomic_DNA"/>
</dbReference>
<reference evidence="2" key="1">
    <citation type="submission" date="2023-07" db="EMBL/GenBank/DDBJ databases">
        <title>draft genome sequence of fig (Ficus carica).</title>
        <authorList>
            <person name="Takahashi T."/>
            <person name="Nishimura K."/>
        </authorList>
    </citation>
    <scope>NUCLEOTIDE SEQUENCE</scope>
</reference>
<evidence type="ECO:0000313" key="3">
    <source>
        <dbReference type="Proteomes" id="UP001187192"/>
    </source>
</evidence>
<dbReference type="Proteomes" id="UP001187192">
    <property type="component" value="Unassembled WGS sequence"/>
</dbReference>
<gene>
    <name evidence="1" type="ORF">TIFTF001_035306</name>
    <name evidence="2" type="ORF">TIFTF001_038077</name>
</gene>
<dbReference type="AlphaFoldDB" id="A0AA88E744"/>
<protein>
    <submittedName>
        <fullName evidence="2">Uncharacterized protein</fullName>
    </submittedName>
</protein>
<dbReference type="SUPFAM" id="SSF57938">
    <property type="entry name" value="DnaJ/Hsp40 cysteine-rich domain"/>
    <property type="match status" value="1"/>
</dbReference>
<organism evidence="2 3">
    <name type="scientific">Ficus carica</name>
    <name type="common">Common fig</name>
    <dbReference type="NCBI Taxonomy" id="3494"/>
    <lineage>
        <taxon>Eukaryota</taxon>
        <taxon>Viridiplantae</taxon>
        <taxon>Streptophyta</taxon>
        <taxon>Embryophyta</taxon>
        <taxon>Tracheophyta</taxon>
        <taxon>Spermatophyta</taxon>
        <taxon>Magnoliopsida</taxon>
        <taxon>eudicotyledons</taxon>
        <taxon>Gunneridae</taxon>
        <taxon>Pentapetalae</taxon>
        <taxon>rosids</taxon>
        <taxon>fabids</taxon>
        <taxon>Rosales</taxon>
        <taxon>Moraceae</taxon>
        <taxon>Ficeae</taxon>
        <taxon>Ficus</taxon>
    </lineage>
</organism>
<dbReference type="Gramene" id="FCD_00034005-RA">
    <property type="protein sequence ID" value="FCD_00034005-RA:cds"/>
    <property type="gene ID" value="FCD_00034005"/>
</dbReference>
<sequence length="94" mass="9978">MIPKPVRALLTGASVILGGVFTLNLISSATIGALRLATESKRRSVAVPCRVCRGKGFYICKLCKGNATIQWSPLFDPVAINPCLCPTCDGNRSV</sequence>
<keyword evidence="3" id="KW-1185">Reference proteome</keyword>
<name>A0AA88E744_FICCA</name>